<evidence type="ECO:0000313" key="2">
    <source>
        <dbReference type="Proteomes" id="UP001231124"/>
    </source>
</evidence>
<gene>
    <name evidence="1" type="ORF">QO012_003109</name>
</gene>
<organism evidence="1 2">
    <name type="scientific">Methylobacterium aerolatum</name>
    <dbReference type="NCBI Taxonomy" id="418708"/>
    <lineage>
        <taxon>Bacteria</taxon>
        <taxon>Pseudomonadati</taxon>
        <taxon>Pseudomonadota</taxon>
        <taxon>Alphaproteobacteria</taxon>
        <taxon>Hyphomicrobiales</taxon>
        <taxon>Methylobacteriaceae</taxon>
        <taxon>Methylobacterium</taxon>
    </lineage>
</organism>
<sequence length="104" mass="11368">MSTGTGPQGDPPPDYSRIAAYQAQGAHTNTIELLRIIREGSDEADPIGTIIDGQDRASSRLKQIMELLQAMSAEQQRQAGDLTVLRQQVGEIHLVLTRATLTRK</sequence>
<proteinExistence type="predicted"/>
<dbReference type="Proteomes" id="UP001231124">
    <property type="component" value="Unassembled WGS sequence"/>
</dbReference>
<name>A0ABU0I1W3_9HYPH</name>
<comment type="caution">
    <text evidence="1">The sequence shown here is derived from an EMBL/GenBank/DDBJ whole genome shotgun (WGS) entry which is preliminary data.</text>
</comment>
<accession>A0ABU0I1W3</accession>
<dbReference type="EMBL" id="JAUSVP010000009">
    <property type="protein sequence ID" value="MDQ0448598.1"/>
    <property type="molecule type" value="Genomic_DNA"/>
</dbReference>
<reference evidence="1 2" key="1">
    <citation type="submission" date="2023-07" db="EMBL/GenBank/DDBJ databases">
        <title>Genomic Encyclopedia of Type Strains, Phase IV (KMG-IV): sequencing the most valuable type-strain genomes for metagenomic binning, comparative biology and taxonomic classification.</title>
        <authorList>
            <person name="Goeker M."/>
        </authorList>
    </citation>
    <scope>NUCLEOTIDE SEQUENCE [LARGE SCALE GENOMIC DNA]</scope>
    <source>
        <strain evidence="1 2">DSM 19013</strain>
    </source>
</reference>
<keyword evidence="2" id="KW-1185">Reference proteome</keyword>
<evidence type="ECO:0000313" key="1">
    <source>
        <dbReference type="EMBL" id="MDQ0448598.1"/>
    </source>
</evidence>
<dbReference type="RefSeq" id="WP_238207933.1">
    <property type="nucleotide sequence ID" value="NZ_BPQE01000039.1"/>
</dbReference>
<protein>
    <submittedName>
        <fullName evidence="1">Uncharacterized protein</fullName>
    </submittedName>
</protein>